<dbReference type="GO" id="GO:0005524">
    <property type="term" value="F:ATP binding"/>
    <property type="evidence" value="ECO:0007669"/>
    <property type="project" value="UniProtKB-UniRule"/>
</dbReference>
<protein>
    <submittedName>
        <fullName evidence="7">ATP-grasp domain-containing protein</fullName>
    </submittedName>
</protein>
<reference evidence="7" key="1">
    <citation type="submission" date="2022-01" db="EMBL/GenBank/DDBJ databases">
        <title>Genome Sequence Resource for Two Populations of Ditylenchus destructor, the Migratory Endoparasitic Phytonematode.</title>
        <authorList>
            <person name="Zhang H."/>
            <person name="Lin R."/>
            <person name="Xie B."/>
        </authorList>
    </citation>
    <scope>NUCLEOTIDE SEQUENCE</scope>
    <source>
        <strain evidence="7">BazhouSP</strain>
    </source>
</reference>
<feature type="compositionally biased region" description="Low complexity" evidence="5">
    <location>
        <begin position="296"/>
        <end position="305"/>
    </location>
</feature>
<gene>
    <name evidence="7" type="ORF">DdX_21544</name>
</gene>
<dbReference type="InterPro" id="IPR011761">
    <property type="entry name" value="ATP-grasp"/>
</dbReference>
<evidence type="ECO:0000256" key="3">
    <source>
        <dbReference type="ARBA" id="ARBA00022840"/>
    </source>
</evidence>
<dbReference type="EMBL" id="JAKKPZ010000846">
    <property type="protein sequence ID" value="KAI1691941.1"/>
    <property type="molecule type" value="Genomic_DNA"/>
</dbReference>
<feature type="region of interest" description="Disordered" evidence="5">
    <location>
        <begin position="75"/>
        <end position="159"/>
    </location>
</feature>
<keyword evidence="2 4" id="KW-0547">Nucleotide-binding</keyword>
<keyword evidence="3 4" id="KW-0067">ATP-binding</keyword>
<evidence type="ECO:0000313" key="7">
    <source>
        <dbReference type="EMBL" id="KAI1691941.1"/>
    </source>
</evidence>
<evidence type="ECO:0000256" key="4">
    <source>
        <dbReference type="PROSITE-ProRule" id="PRU00409"/>
    </source>
</evidence>
<feature type="region of interest" description="Disordered" evidence="5">
    <location>
        <begin position="172"/>
        <end position="198"/>
    </location>
</feature>
<dbReference type="PANTHER" id="PTHR43055:SF1">
    <property type="entry name" value="FORMATE-DEPENDENT PHOSPHORIBOSYLGLYCINAMIDE FORMYLTRANSFERASE"/>
    <property type="match status" value="1"/>
</dbReference>
<accession>A0AAD4QT06</accession>
<name>A0AAD4QT06_9BILA</name>
<proteinExistence type="predicted"/>
<comment type="caution">
    <text evidence="7">The sequence shown here is derived from an EMBL/GenBank/DDBJ whole genome shotgun (WGS) entry which is preliminary data.</text>
</comment>
<dbReference type="PROSITE" id="PS50975">
    <property type="entry name" value="ATP_GRASP"/>
    <property type="match status" value="1"/>
</dbReference>
<keyword evidence="8" id="KW-1185">Reference proteome</keyword>
<dbReference type="SUPFAM" id="SSF56059">
    <property type="entry name" value="Glutathione synthetase ATP-binding domain-like"/>
    <property type="match status" value="1"/>
</dbReference>
<dbReference type="PANTHER" id="PTHR43055">
    <property type="entry name" value="FORMATE-DEPENDENT PHOSPHORIBOSYLGLYCINAMIDE FORMYLTRANSFERASE"/>
    <property type="match status" value="1"/>
</dbReference>
<evidence type="ECO:0000256" key="5">
    <source>
        <dbReference type="SAM" id="MobiDB-lite"/>
    </source>
</evidence>
<dbReference type="AlphaFoldDB" id="A0AAD4QT06"/>
<keyword evidence="1" id="KW-0436">Ligase</keyword>
<feature type="compositionally biased region" description="Basic residues" evidence="5">
    <location>
        <begin position="279"/>
        <end position="295"/>
    </location>
</feature>
<dbReference type="InterPro" id="IPR003135">
    <property type="entry name" value="ATP-grasp_carboxylate-amine"/>
</dbReference>
<organism evidence="7 8">
    <name type="scientific">Ditylenchus destructor</name>
    <dbReference type="NCBI Taxonomy" id="166010"/>
    <lineage>
        <taxon>Eukaryota</taxon>
        <taxon>Metazoa</taxon>
        <taxon>Ecdysozoa</taxon>
        <taxon>Nematoda</taxon>
        <taxon>Chromadorea</taxon>
        <taxon>Rhabditida</taxon>
        <taxon>Tylenchina</taxon>
        <taxon>Tylenchomorpha</taxon>
        <taxon>Sphaerularioidea</taxon>
        <taxon>Anguinidae</taxon>
        <taxon>Anguininae</taxon>
        <taxon>Ditylenchus</taxon>
    </lineage>
</organism>
<dbReference type="Proteomes" id="UP001201812">
    <property type="component" value="Unassembled WGS sequence"/>
</dbReference>
<feature type="region of interest" description="Disordered" evidence="5">
    <location>
        <begin position="255"/>
        <end position="305"/>
    </location>
</feature>
<feature type="compositionally biased region" description="Basic residues" evidence="5">
    <location>
        <begin position="90"/>
        <end position="103"/>
    </location>
</feature>
<evidence type="ECO:0000313" key="8">
    <source>
        <dbReference type="Proteomes" id="UP001201812"/>
    </source>
</evidence>
<dbReference type="GO" id="GO:0046872">
    <property type="term" value="F:metal ion binding"/>
    <property type="evidence" value="ECO:0007669"/>
    <property type="project" value="InterPro"/>
</dbReference>
<dbReference type="Pfam" id="PF02222">
    <property type="entry name" value="ATP-grasp"/>
    <property type="match status" value="1"/>
</dbReference>
<dbReference type="GO" id="GO:0016874">
    <property type="term" value="F:ligase activity"/>
    <property type="evidence" value="ECO:0007669"/>
    <property type="project" value="UniProtKB-KW"/>
</dbReference>
<feature type="domain" description="ATP-grasp" evidence="6">
    <location>
        <begin position="7"/>
        <end position="70"/>
    </location>
</feature>
<feature type="compositionally biased region" description="Basic and acidic residues" evidence="5">
    <location>
        <begin position="141"/>
        <end position="153"/>
    </location>
</feature>
<dbReference type="Gene3D" id="3.30.470.20">
    <property type="entry name" value="ATP-grasp fold, B domain"/>
    <property type="match status" value="1"/>
</dbReference>
<sequence>MAPAALQKAQHIAQAVTADLGGQGLFGVELFVKGDEVWFSEGSPRPHDTGMVTMATQWQNEFELHARAILGLPVDNLSQEPGRQRGDLRRRGRHRHRLRRRGRCAAGARQRSAPVRQARELHQAPHGRGAGARGRHRHRPQARERSRLAREAPEVSSPPGFAHFVSLRHPPPGATPAARQGRFRGVPGPGRGGAWASRRRSLRDRCSQFPQAVSWRARAWCGGLPGPVGVRVHADTASARCLPHWTLATIHRRHHAASPGARPAGLHRGARHPADAHPVARRRAGLLPRASHRHAAAAARGGRGA</sequence>
<evidence type="ECO:0000256" key="1">
    <source>
        <dbReference type="ARBA" id="ARBA00022598"/>
    </source>
</evidence>
<evidence type="ECO:0000256" key="2">
    <source>
        <dbReference type="ARBA" id="ARBA00022741"/>
    </source>
</evidence>
<dbReference type="GO" id="GO:0005829">
    <property type="term" value="C:cytosol"/>
    <property type="evidence" value="ECO:0007669"/>
    <property type="project" value="TreeGrafter"/>
</dbReference>
<evidence type="ECO:0000259" key="6">
    <source>
        <dbReference type="PROSITE" id="PS50975"/>
    </source>
</evidence>